<gene>
    <name evidence="6" type="ORF">Pth03_61150</name>
</gene>
<dbReference type="InterPro" id="IPR000719">
    <property type="entry name" value="Prot_kinase_dom"/>
</dbReference>
<feature type="transmembrane region" description="Helical" evidence="4">
    <location>
        <begin position="104"/>
        <end position="126"/>
    </location>
</feature>
<evidence type="ECO:0000259" key="5">
    <source>
        <dbReference type="PROSITE" id="PS50011"/>
    </source>
</evidence>
<reference evidence="6" key="1">
    <citation type="submission" date="2021-01" db="EMBL/GenBank/DDBJ databases">
        <title>Whole genome shotgun sequence of Planotetraspora thailandica NBRC 104271.</title>
        <authorList>
            <person name="Komaki H."/>
            <person name="Tamura T."/>
        </authorList>
    </citation>
    <scope>NUCLEOTIDE SEQUENCE</scope>
    <source>
        <strain evidence="6">NBRC 104271</strain>
    </source>
</reference>
<keyword evidence="4" id="KW-0472">Membrane</keyword>
<dbReference type="Proteomes" id="UP000605992">
    <property type="component" value="Unassembled WGS sequence"/>
</dbReference>
<dbReference type="InterPro" id="IPR051931">
    <property type="entry name" value="PAK3-like"/>
</dbReference>
<keyword evidence="2" id="KW-0547">Nucleotide-binding</keyword>
<proteinExistence type="inferred from homology"/>
<keyword evidence="4" id="KW-0812">Transmembrane</keyword>
<dbReference type="GO" id="GO:0005524">
    <property type="term" value="F:ATP binding"/>
    <property type="evidence" value="ECO:0007669"/>
    <property type="project" value="UniProtKB-KW"/>
</dbReference>
<comment type="similarity">
    <text evidence="1">Belongs to the protein kinase superfamily. STE Ser/Thr protein kinase family. STE20 subfamily.</text>
</comment>
<evidence type="ECO:0000313" key="6">
    <source>
        <dbReference type="EMBL" id="GII57726.1"/>
    </source>
</evidence>
<dbReference type="EMBL" id="BOOR01000055">
    <property type="protein sequence ID" value="GII57726.1"/>
    <property type="molecule type" value="Genomic_DNA"/>
</dbReference>
<comment type="caution">
    <text evidence="6">The sequence shown here is derived from an EMBL/GenBank/DDBJ whole genome shotgun (WGS) entry which is preliminary data.</text>
</comment>
<dbReference type="InterPro" id="IPR008271">
    <property type="entry name" value="Ser/Thr_kinase_AS"/>
</dbReference>
<dbReference type="Pfam" id="PF00069">
    <property type="entry name" value="Pkinase"/>
    <property type="match status" value="1"/>
</dbReference>
<dbReference type="PROSITE" id="PS50011">
    <property type="entry name" value="PROTEIN_KINASE_DOM"/>
    <property type="match status" value="1"/>
</dbReference>
<accession>A0A8J3XYT1</accession>
<keyword evidence="7" id="KW-1185">Reference proteome</keyword>
<organism evidence="6 7">
    <name type="scientific">Planotetraspora thailandica</name>
    <dbReference type="NCBI Taxonomy" id="487172"/>
    <lineage>
        <taxon>Bacteria</taxon>
        <taxon>Bacillati</taxon>
        <taxon>Actinomycetota</taxon>
        <taxon>Actinomycetes</taxon>
        <taxon>Streptosporangiales</taxon>
        <taxon>Streptosporangiaceae</taxon>
        <taxon>Planotetraspora</taxon>
    </lineage>
</organism>
<evidence type="ECO:0000256" key="2">
    <source>
        <dbReference type="ARBA" id="ARBA00022741"/>
    </source>
</evidence>
<dbReference type="PANTHER" id="PTHR45832:SF22">
    <property type="entry name" value="SERINE_THREONINE-PROTEIN KINASE SAMKA-RELATED"/>
    <property type="match status" value="1"/>
</dbReference>
<evidence type="ECO:0000256" key="3">
    <source>
        <dbReference type="ARBA" id="ARBA00022840"/>
    </source>
</evidence>
<keyword evidence="3" id="KW-0067">ATP-binding</keyword>
<keyword evidence="4" id="KW-1133">Transmembrane helix</keyword>
<evidence type="ECO:0000313" key="7">
    <source>
        <dbReference type="Proteomes" id="UP000605992"/>
    </source>
</evidence>
<dbReference type="SUPFAM" id="SSF56112">
    <property type="entry name" value="Protein kinase-like (PK-like)"/>
    <property type="match status" value="1"/>
</dbReference>
<dbReference type="CDD" id="cd14014">
    <property type="entry name" value="STKc_PknB_like"/>
    <property type="match status" value="1"/>
</dbReference>
<dbReference type="PROSITE" id="PS00108">
    <property type="entry name" value="PROTEIN_KINASE_ST"/>
    <property type="match status" value="1"/>
</dbReference>
<dbReference type="PANTHER" id="PTHR45832">
    <property type="entry name" value="SERINE/THREONINE-PROTEIN KINASE SAMKA-RELATED-RELATED"/>
    <property type="match status" value="1"/>
</dbReference>
<evidence type="ECO:0000256" key="4">
    <source>
        <dbReference type="SAM" id="Phobius"/>
    </source>
</evidence>
<dbReference type="Gene3D" id="1.10.510.10">
    <property type="entry name" value="Transferase(Phosphotransferase) domain 1"/>
    <property type="match status" value="1"/>
</dbReference>
<protein>
    <recommendedName>
        <fullName evidence="5">Protein kinase domain-containing protein</fullName>
    </recommendedName>
</protein>
<dbReference type="AlphaFoldDB" id="A0A8J3XYT1"/>
<feature type="transmembrane region" description="Helical" evidence="4">
    <location>
        <begin position="75"/>
        <end position="92"/>
    </location>
</feature>
<dbReference type="Gene3D" id="3.30.200.20">
    <property type="entry name" value="Phosphorylase Kinase, domain 1"/>
    <property type="match status" value="1"/>
</dbReference>
<name>A0A8J3XYT1_9ACTN</name>
<dbReference type="GO" id="GO:0004672">
    <property type="term" value="F:protein kinase activity"/>
    <property type="evidence" value="ECO:0007669"/>
    <property type="project" value="InterPro"/>
</dbReference>
<sequence>MERSPTNVRILRIRTMPTEDAVRARRYDAQPVARQSPVRVTLGVLWALVPFFSLGFLTSFVIGSAAIRLRSRKQGIAAGSYLAAFVAYLSAVDTPALPTDSAQYNVAMWIWILGAWGGGTTHAFVLRRRVFEPRATVPPAPVWPGTAPSPAPSGTVPTPYGGAAVPPNPSMPAASSSWNPWGAPASPVTHHTGQPQRLGAYTLLHKLGEGGQGAVHMGIAPDGAHVAVKVLHERFRGGTQERDAFMREVAAAQRVPAFSTARVVDVGVDGDTAYIVSEYVAGRSLDRLVREEGPLSGDALIRLAIATSAALNAIHSAGIVHRDFKPANVLIGSDGPRVIDFGIAKALDQVTMTSGGVKGTPAFMSPEQVSGLPVGPQSDIFSWASTMFYGATGLLAFNGATAFQVFQAVLHQQPALLPLPPSLRDPVAACLDKDPQRRPTAAQLMLAIAR</sequence>
<feature type="transmembrane region" description="Helical" evidence="4">
    <location>
        <begin position="44"/>
        <end position="63"/>
    </location>
</feature>
<feature type="domain" description="Protein kinase" evidence="5">
    <location>
        <begin position="201"/>
        <end position="450"/>
    </location>
</feature>
<dbReference type="InterPro" id="IPR011009">
    <property type="entry name" value="Kinase-like_dom_sf"/>
</dbReference>
<evidence type="ECO:0000256" key="1">
    <source>
        <dbReference type="ARBA" id="ARBA00008874"/>
    </source>
</evidence>